<reference evidence="2" key="1">
    <citation type="submission" date="2022-11" db="EMBL/GenBank/DDBJ databases">
        <authorList>
            <person name="Petersen C."/>
        </authorList>
    </citation>
    <scope>NUCLEOTIDE SEQUENCE</scope>
    <source>
        <strain evidence="2">IBT 22155</strain>
    </source>
</reference>
<dbReference type="GeneID" id="81409747"/>
<evidence type="ECO:0000313" key="3">
    <source>
        <dbReference type="Proteomes" id="UP001149079"/>
    </source>
</evidence>
<feature type="compositionally biased region" description="Basic and acidic residues" evidence="1">
    <location>
        <begin position="108"/>
        <end position="117"/>
    </location>
</feature>
<protein>
    <submittedName>
        <fullName evidence="2">Uncharacterized protein</fullName>
    </submittedName>
</protein>
<evidence type="ECO:0000313" key="2">
    <source>
        <dbReference type="EMBL" id="KAJ5120445.1"/>
    </source>
</evidence>
<feature type="region of interest" description="Disordered" evidence="1">
    <location>
        <begin position="96"/>
        <end position="117"/>
    </location>
</feature>
<evidence type="ECO:0000256" key="1">
    <source>
        <dbReference type="SAM" id="MobiDB-lite"/>
    </source>
</evidence>
<accession>A0A9W9GHR0</accession>
<dbReference type="Proteomes" id="UP001149079">
    <property type="component" value="Unassembled WGS sequence"/>
</dbReference>
<proteinExistence type="predicted"/>
<dbReference type="RefSeq" id="XP_056516949.1">
    <property type="nucleotide sequence ID" value="XM_056670576.1"/>
</dbReference>
<name>A0A9W9GHR0_9EURO</name>
<keyword evidence="3" id="KW-1185">Reference proteome</keyword>
<sequence length="117" mass="13566">MKLFQVARSIKRPFGPNNNHQLAIQLASRYLYQDLQYPPALTLALTLAEGKRCERRRFEIEHLEQSYMMERTTGQLASLALDDQFGDQFDDQFDDQPDGQWAVAGTKRPFDATRDLE</sequence>
<organism evidence="2 3">
    <name type="scientific">Penicillium bovifimosum</name>
    <dbReference type="NCBI Taxonomy" id="126998"/>
    <lineage>
        <taxon>Eukaryota</taxon>
        <taxon>Fungi</taxon>
        <taxon>Dikarya</taxon>
        <taxon>Ascomycota</taxon>
        <taxon>Pezizomycotina</taxon>
        <taxon>Eurotiomycetes</taxon>
        <taxon>Eurotiomycetidae</taxon>
        <taxon>Eurotiales</taxon>
        <taxon>Aspergillaceae</taxon>
        <taxon>Penicillium</taxon>
    </lineage>
</organism>
<dbReference type="AlphaFoldDB" id="A0A9W9GHR0"/>
<dbReference type="EMBL" id="JAPQKL010000008">
    <property type="protein sequence ID" value="KAJ5120445.1"/>
    <property type="molecule type" value="Genomic_DNA"/>
</dbReference>
<gene>
    <name evidence="2" type="ORF">N7515_009833</name>
</gene>
<comment type="caution">
    <text evidence="2">The sequence shown here is derived from an EMBL/GenBank/DDBJ whole genome shotgun (WGS) entry which is preliminary data.</text>
</comment>
<reference evidence="2" key="2">
    <citation type="journal article" date="2023" name="IMA Fungus">
        <title>Comparative genomic study of the Penicillium genus elucidates a diverse pangenome and 15 lateral gene transfer events.</title>
        <authorList>
            <person name="Petersen C."/>
            <person name="Sorensen T."/>
            <person name="Nielsen M.R."/>
            <person name="Sondergaard T.E."/>
            <person name="Sorensen J.L."/>
            <person name="Fitzpatrick D.A."/>
            <person name="Frisvad J.C."/>
            <person name="Nielsen K.L."/>
        </authorList>
    </citation>
    <scope>NUCLEOTIDE SEQUENCE</scope>
    <source>
        <strain evidence="2">IBT 22155</strain>
    </source>
</reference>